<dbReference type="GO" id="GO:0000018">
    <property type="term" value="P:regulation of DNA recombination"/>
    <property type="evidence" value="ECO:0007669"/>
    <property type="project" value="TreeGrafter"/>
</dbReference>
<dbReference type="NCBIfam" id="NF001462">
    <property type="entry name" value="PRK00321.1-3"/>
    <property type="match status" value="1"/>
</dbReference>
<gene>
    <name evidence="4" type="ORF">MNBD_GAMMA26-231</name>
</gene>
<keyword evidence="2" id="KW-0963">Cytoplasm</keyword>
<dbReference type="HAMAP" id="MF_00194">
    <property type="entry name" value="RdgC"/>
    <property type="match status" value="1"/>
</dbReference>
<dbReference type="GO" id="GO:0003690">
    <property type="term" value="F:double-stranded DNA binding"/>
    <property type="evidence" value="ECO:0007669"/>
    <property type="project" value="TreeGrafter"/>
</dbReference>
<dbReference type="EMBL" id="UOFX01000012">
    <property type="protein sequence ID" value="VAX06471.1"/>
    <property type="molecule type" value="Genomic_DNA"/>
</dbReference>
<keyword evidence="3" id="KW-0233">DNA recombination</keyword>
<dbReference type="Pfam" id="PF04381">
    <property type="entry name" value="RdgC"/>
    <property type="match status" value="1"/>
</dbReference>
<dbReference type="InterPro" id="IPR007476">
    <property type="entry name" value="RdgC"/>
</dbReference>
<comment type="subcellular location">
    <subcellularLocation>
        <location evidence="1">Cytoplasm</location>
        <location evidence="1">Nucleoid</location>
    </subcellularLocation>
</comment>
<evidence type="ECO:0000256" key="2">
    <source>
        <dbReference type="ARBA" id="ARBA00022490"/>
    </source>
</evidence>
<dbReference type="GO" id="GO:0043590">
    <property type="term" value="C:bacterial nucleoid"/>
    <property type="evidence" value="ECO:0007669"/>
    <property type="project" value="TreeGrafter"/>
</dbReference>
<sequence length="305" mass="34068">MWFKNLQLFRLTKPFTLTPEALHEQLIGRTSRNCGSLEPSTYGWAPPLGRLSEQLTHAANSYIMICARKEEKVLPAAVIKEIMDDKVTQIEQQQDRTIRRKEKEEIKQEVLLDLLPKAFSKANHTYAYIDPKENWIVVDASSPAKAEELVSLLRETLGSLPAVPAAVLSAPASIMTKWADGQATAPNFILEDQCELRDPNHEGSVVRCTKQDLLTDEIQTHLKAGKQATKLAVEWNGHISCILSDDLSIKRLRFLDIIQEAAADEANDEASRFDADFALMTLELSHFIPAVLEAFGGEDKCSSII</sequence>
<proteinExistence type="inferred from homology"/>
<reference evidence="4" key="1">
    <citation type="submission" date="2018-06" db="EMBL/GenBank/DDBJ databases">
        <authorList>
            <person name="Zhirakovskaya E."/>
        </authorList>
    </citation>
    <scope>NUCLEOTIDE SEQUENCE</scope>
</reference>
<evidence type="ECO:0000313" key="4">
    <source>
        <dbReference type="EMBL" id="VAX06471.1"/>
    </source>
</evidence>
<accession>A0A3B1AXI5</accession>
<evidence type="ECO:0000256" key="1">
    <source>
        <dbReference type="ARBA" id="ARBA00004453"/>
    </source>
</evidence>
<dbReference type="GO" id="GO:0006310">
    <property type="term" value="P:DNA recombination"/>
    <property type="evidence" value="ECO:0007669"/>
    <property type="project" value="UniProtKB-KW"/>
</dbReference>
<dbReference type="PANTHER" id="PTHR38103:SF1">
    <property type="entry name" value="RECOMBINATION-ASSOCIATED PROTEIN RDGC"/>
    <property type="match status" value="1"/>
</dbReference>
<dbReference type="AlphaFoldDB" id="A0A3B1AXI5"/>
<dbReference type="NCBIfam" id="NF001464">
    <property type="entry name" value="PRK00321.1-5"/>
    <property type="match status" value="1"/>
</dbReference>
<protein>
    <submittedName>
        <fullName evidence="4">DNA recombination-dependent growth factor RdgC</fullName>
    </submittedName>
</protein>
<organism evidence="4">
    <name type="scientific">hydrothermal vent metagenome</name>
    <dbReference type="NCBI Taxonomy" id="652676"/>
    <lineage>
        <taxon>unclassified sequences</taxon>
        <taxon>metagenomes</taxon>
        <taxon>ecological metagenomes</taxon>
    </lineage>
</organism>
<dbReference type="PANTHER" id="PTHR38103">
    <property type="entry name" value="RECOMBINATION-ASSOCIATED PROTEIN RDGC"/>
    <property type="match status" value="1"/>
</dbReference>
<evidence type="ECO:0000256" key="3">
    <source>
        <dbReference type="ARBA" id="ARBA00023172"/>
    </source>
</evidence>
<name>A0A3B1AXI5_9ZZZZ</name>